<feature type="compositionally biased region" description="Low complexity" evidence="1">
    <location>
        <begin position="442"/>
        <end position="458"/>
    </location>
</feature>
<feature type="compositionally biased region" description="Basic and acidic residues" evidence="1">
    <location>
        <begin position="345"/>
        <end position="369"/>
    </location>
</feature>
<dbReference type="PANTHER" id="PTHR40269:SF1">
    <property type="entry name" value="OUTER MEMBRANE PROTEIN"/>
    <property type="match status" value="1"/>
</dbReference>
<dbReference type="Pfam" id="PF11737">
    <property type="entry name" value="DUF3300"/>
    <property type="match status" value="1"/>
</dbReference>
<feature type="compositionally biased region" description="Basic and acidic residues" evidence="1">
    <location>
        <begin position="276"/>
        <end position="309"/>
    </location>
</feature>
<feature type="compositionally biased region" description="Polar residues" evidence="1">
    <location>
        <begin position="419"/>
        <end position="441"/>
    </location>
</feature>
<keyword evidence="3" id="KW-1185">Reference proteome</keyword>
<name>A0A6G9QPW9_9GAMM</name>
<dbReference type="AlphaFoldDB" id="A0A6G9QPW9"/>
<feature type="compositionally biased region" description="Polar residues" evidence="1">
    <location>
        <begin position="372"/>
        <end position="411"/>
    </location>
</feature>
<dbReference type="InterPro" id="IPR021728">
    <property type="entry name" value="DUF3300"/>
</dbReference>
<proteinExistence type="predicted"/>
<dbReference type="KEGG" id="saes:HBH39_04825"/>
<sequence>MPSEAELAQMLAPIALYPDSLLTHILIASTYPLELVQAQRWSKQYGELDTENKMKLAEEQTWDPSVIALVAFPSVLEKLNDDLEWTQNLGDAFLQDEEVVLNAVQTLRQEADKAKSFDGMDNMTVTRVEKKIIIEPAQPEVIYVPYYDPRVVYGTWRWHAYPPVYWYTRPVLYGYHRPIYWGPRVHIGFNFFFGAVNWSSHRIVVINHRHSHYYKPARKIAYSNGAQRWKHKPTHRHGVAYRYSKVSKRYDTPQRYQHHQKTRDIVNKAPNQKPNYSKDKGIKDKLQHNTRDLNRRDLDKNHVIAKDKAINNNRMNVHKTEQQRVNKALQQTSRDRPTSTTKPVVQRDKQLTRETVKRNKQIKNYDRAAKTPTVNDRSAPQRPSNVNQVKNNLNQSYTNRSQVQRPTNTHVNRAEPVNKNVQINRSAKPSRMSTASHQVRQSSNTSHTSRSASSRGHQ</sequence>
<feature type="compositionally biased region" description="Polar residues" evidence="1">
    <location>
        <begin position="325"/>
        <end position="343"/>
    </location>
</feature>
<organism evidence="2 3">
    <name type="scientific">Shewanella aestuarii</name>
    <dbReference type="NCBI Taxonomy" id="1028752"/>
    <lineage>
        <taxon>Bacteria</taxon>
        <taxon>Pseudomonadati</taxon>
        <taxon>Pseudomonadota</taxon>
        <taxon>Gammaproteobacteria</taxon>
        <taxon>Alteromonadales</taxon>
        <taxon>Shewanellaceae</taxon>
        <taxon>Shewanella</taxon>
    </lineage>
</organism>
<dbReference type="EMBL" id="CP050313">
    <property type="protein sequence ID" value="QIR16115.1"/>
    <property type="molecule type" value="Genomic_DNA"/>
</dbReference>
<dbReference type="PANTHER" id="PTHR40269">
    <property type="entry name" value="OUTER MEMBRANE PROTEIN-RELATED"/>
    <property type="match status" value="1"/>
</dbReference>
<evidence type="ECO:0000313" key="2">
    <source>
        <dbReference type="EMBL" id="QIR16115.1"/>
    </source>
</evidence>
<evidence type="ECO:0000256" key="1">
    <source>
        <dbReference type="SAM" id="MobiDB-lite"/>
    </source>
</evidence>
<dbReference type="Proteomes" id="UP000502608">
    <property type="component" value="Chromosome"/>
</dbReference>
<feature type="region of interest" description="Disordered" evidence="1">
    <location>
        <begin position="250"/>
        <end position="458"/>
    </location>
</feature>
<reference evidence="2 3" key="1">
    <citation type="submission" date="2020-03" db="EMBL/GenBank/DDBJ databases">
        <title>Complete genome sequence of Shewanella sp.</title>
        <authorList>
            <person name="Kim Y.-S."/>
            <person name="Kim S.-J."/>
            <person name="Jung H.-K."/>
            <person name="Kim K.-H."/>
        </authorList>
    </citation>
    <scope>NUCLEOTIDE SEQUENCE [LARGE SCALE GENOMIC DNA]</scope>
    <source>
        <strain evidence="2 3">PN3F2</strain>
    </source>
</reference>
<evidence type="ECO:0000313" key="3">
    <source>
        <dbReference type="Proteomes" id="UP000502608"/>
    </source>
</evidence>
<gene>
    <name evidence="2" type="ORF">HBH39_04825</name>
</gene>
<accession>A0A6G9QPW9</accession>
<protein>
    <submittedName>
        <fullName evidence="2">DUF3300 domain-containing protein</fullName>
    </submittedName>
</protein>